<accession>A0A6A6N9B8</accession>
<dbReference type="AlphaFoldDB" id="A0A6A6N9B8"/>
<dbReference type="InterPro" id="IPR000477">
    <property type="entry name" value="RT_dom"/>
</dbReference>
<feature type="domain" description="Reverse transcriptase" evidence="1">
    <location>
        <begin position="59"/>
        <end position="173"/>
    </location>
</feature>
<dbReference type="PANTHER" id="PTHR46890:SF48">
    <property type="entry name" value="RNA-DIRECTED DNA POLYMERASE"/>
    <property type="match status" value="1"/>
</dbReference>
<proteinExistence type="predicted"/>
<gene>
    <name evidence="2" type="ORF">GH714_009048</name>
</gene>
<evidence type="ECO:0000259" key="1">
    <source>
        <dbReference type="Pfam" id="PF00078"/>
    </source>
</evidence>
<dbReference type="InterPro" id="IPR052343">
    <property type="entry name" value="Retrotransposon-Effector_Assoc"/>
</dbReference>
<dbReference type="Pfam" id="PF00078">
    <property type="entry name" value="RVT_1"/>
    <property type="match status" value="1"/>
</dbReference>
<protein>
    <recommendedName>
        <fullName evidence="1">Reverse transcriptase domain-containing protein</fullName>
    </recommendedName>
</protein>
<name>A0A6A6N9B8_HEVBR</name>
<dbReference type="PANTHER" id="PTHR46890">
    <property type="entry name" value="NON-LTR RETROLELEMENT REVERSE TRANSCRIPTASE-LIKE PROTEIN-RELATED"/>
    <property type="match status" value="1"/>
</dbReference>
<reference evidence="2 3" key="1">
    <citation type="journal article" date="2020" name="Mol. Plant">
        <title>The Chromosome-Based Rubber Tree Genome Provides New Insights into Spurge Genome Evolution and Rubber Biosynthesis.</title>
        <authorList>
            <person name="Liu J."/>
            <person name="Shi C."/>
            <person name="Shi C.C."/>
            <person name="Li W."/>
            <person name="Zhang Q.J."/>
            <person name="Zhang Y."/>
            <person name="Li K."/>
            <person name="Lu H.F."/>
            <person name="Shi C."/>
            <person name="Zhu S.T."/>
            <person name="Xiao Z.Y."/>
            <person name="Nan H."/>
            <person name="Yue Y."/>
            <person name="Zhu X.G."/>
            <person name="Wu Y."/>
            <person name="Hong X.N."/>
            <person name="Fan G.Y."/>
            <person name="Tong Y."/>
            <person name="Zhang D."/>
            <person name="Mao C.L."/>
            <person name="Liu Y.L."/>
            <person name="Hao S.J."/>
            <person name="Liu W.Q."/>
            <person name="Lv M.Q."/>
            <person name="Zhang H.B."/>
            <person name="Liu Y."/>
            <person name="Hu-Tang G.R."/>
            <person name="Wang J.P."/>
            <person name="Wang J.H."/>
            <person name="Sun Y.H."/>
            <person name="Ni S.B."/>
            <person name="Chen W.B."/>
            <person name="Zhang X.C."/>
            <person name="Jiao Y.N."/>
            <person name="Eichler E.E."/>
            <person name="Li G.H."/>
            <person name="Liu X."/>
            <person name="Gao L.Z."/>
        </authorList>
    </citation>
    <scope>NUCLEOTIDE SEQUENCE [LARGE SCALE GENOMIC DNA]</scope>
    <source>
        <strain evidence="3">cv. GT1</strain>
        <tissue evidence="2">Leaf</tissue>
    </source>
</reference>
<evidence type="ECO:0000313" key="2">
    <source>
        <dbReference type="EMBL" id="KAF2322240.1"/>
    </source>
</evidence>
<comment type="caution">
    <text evidence="2">The sequence shown here is derived from an EMBL/GenBank/DDBJ whole genome shotgun (WGS) entry which is preliminary data.</text>
</comment>
<dbReference type="EMBL" id="JAAGAX010000002">
    <property type="protein sequence ID" value="KAF2322240.1"/>
    <property type="molecule type" value="Genomic_DNA"/>
</dbReference>
<sequence length="202" mass="23112">MPSNALLDIIPTIVTNQMNVALCQQVSEEEIQATVFGLGAHEAPRSNGFKGIFFQKYWELLKNNVVKLDIISSFQYAFVPICQIQDNILVEHEAFHGLKRRNRGNQGAIAIEVDIHKAYDSVNWNFLIVVMRRMGICDHWVDLVYFSIWTVRYVVMINGEPSESFLPTRGIRQDDTILFDRASIKEASNLRDLLEEFGAYLG</sequence>
<dbReference type="Proteomes" id="UP000467840">
    <property type="component" value="Chromosome 11"/>
</dbReference>
<organism evidence="2 3">
    <name type="scientific">Hevea brasiliensis</name>
    <name type="common">Para rubber tree</name>
    <name type="synonym">Siphonia brasiliensis</name>
    <dbReference type="NCBI Taxonomy" id="3981"/>
    <lineage>
        <taxon>Eukaryota</taxon>
        <taxon>Viridiplantae</taxon>
        <taxon>Streptophyta</taxon>
        <taxon>Embryophyta</taxon>
        <taxon>Tracheophyta</taxon>
        <taxon>Spermatophyta</taxon>
        <taxon>Magnoliopsida</taxon>
        <taxon>eudicotyledons</taxon>
        <taxon>Gunneridae</taxon>
        <taxon>Pentapetalae</taxon>
        <taxon>rosids</taxon>
        <taxon>fabids</taxon>
        <taxon>Malpighiales</taxon>
        <taxon>Euphorbiaceae</taxon>
        <taxon>Crotonoideae</taxon>
        <taxon>Micrandreae</taxon>
        <taxon>Hevea</taxon>
    </lineage>
</organism>
<evidence type="ECO:0000313" key="3">
    <source>
        <dbReference type="Proteomes" id="UP000467840"/>
    </source>
</evidence>
<keyword evidence="3" id="KW-1185">Reference proteome</keyword>